<dbReference type="Gene3D" id="2.60.40.10">
    <property type="entry name" value="Immunoglobulins"/>
    <property type="match status" value="1"/>
</dbReference>
<proteinExistence type="predicted"/>
<evidence type="ECO:0000313" key="2">
    <source>
        <dbReference type="EMBL" id="CAG4993544.1"/>
    </source>
</evidence>
<comment type="caution">
    <text evidence="2">The sequence shown here is derived from an EMBL/GenBank/DDBJ whole genome shotgun (WGS) entry which is preliminary data.</text>
</comment>
<dbReference type="EMBL" id="CAJRAF010000001">
    <property type="protein sequence ID" value="CAG4993544.1"/>
    <property type="molecule type" value="Genomic_DNA"/>
</dbReference>
<dbReference type="Pfam" id="PF18962">
    <property type="entry name" value="Por_Secre_tail"/>
    <property type="match status" value="1"/>
</dbReference>
<dbReference type="Pfam" id="PF18888">
    <property type="entry name" value="DUF5650"/>
    <property type="match status" value="1"/>
</dbReference>
<name>A0A916J9R5_9BACT</name>
<dbReference type="InterPro" id="IPR013783">
    <property type="entry name" value="Ig-like_fold"/>
</dbReference>
<accession>A0A916J9R5</accession>
<evidence type="ECO:0000313" key="3">
    <source>
        <dbReference type="Proteomes" id="UP000680038"/>
    </source>
</evidence>
<dbReference type="InterPro" id="IPR043710">
    <property type="entry name" value="DUF5650"/>
</dbReference>
<dbReference type="Proteomes" id="UP000680038">
    <property type="component" value="Unassembled WGS sequence"/>
</dbReference>
<dbReference type="AlphaFoldDB" id="A0A916J9R5"/>
<dbReference type="RefSeq" id="WP_215237868.1">
    <property type="nucleotide sequence ID" value="NZ_CAJRAF010000001.1"/>
</dbReference>
<keyword evidence="3" id="KW-1185">Reference proteome</keyword>
<dbReference type="NCBIfam" id="TIGR04183">
    <property type="entry name" value="Por_Secre_tail"/>
    <property type="match status" value="1"/>
</dbReference>
<dbReference type="InterPro" id="IPR026444">
    <property type="entry name" value="Secre_tail"/>
</dbReference>
<feature type="domain" description="Secretion system C-terminal sorting" evidence="1">
    <location>
        <begin position="376"/>
        <end position="446"/>
    </location>
</feature>
<gene>
    <name evidence="2" type="ORF">DYBT9275_01188</name>
</gene>
<protein>
    <recommendedName>
        <fullName evidence="1">Secretion system C-terminal sorting domain-containing protein</fullName>
    </recommendedName>
</protein>
<reference evidence="2" key="1">
    <citation type="submission" date="2021-04" db="EMBL/GenBank/DDBJ databases">
        <authorList>
            <person name="Rodrigo-Torres L."/>
            <person name="Arahal R. D."/>
            <person name="Lucena T."/>
        </authorList>
    </citation>
    <scope>NUCLEOTIDE SEQUENCE</scope>
    <source>
        <strain evidence="2">CECT 9275</strain>
    </source>
</reference>
<organism evidence="2 3">
    <name type="scientific">Dyadobacter helix</name>
    <dbReference type="NCBI Taxonomy" id="2822344"/>
    <lineage>
        <taxon>Bacteria</taxon>
        <taxon>Pseudomonadati</taxon>
        <taxon>Bacteroidota</taxon>
        <taxon>Cytophagia</taxon>
        <taxon>Cytophagales</taxon>
        <taxon>Spirosomataceae</taxon>
        <taxon>Dyadobacter</taxon>
    </lineage>
</organism>
<evidence type="ECO:0000259" key="1">
    <source>
        <dbReference type="Pfam" id="PF18962"/>
    </source>
</evidence>
<sequence length="447" mass="48242">MGDNVIVLDNGNYIVKSNNWDNGSVINPGATTYGNGKVGVSGTINSCNSIIGTTASSSQTVVFNSILDNLFVGYQRGKYFVIHNGTVLAADDTEATQTVANDPVTFLSDCSGIGKLAPAGVGTAVSGTVTAKVRVESSAPVINQPYVRRYYDVSPETNASTATGKLTLFYTQADFDDFNTNRGTAPALPVNPLDLTGIGNLRITQKHGTSTTGTPESYTGWTGSGPKTVLINPNDQDIFWNSVEKRWEVTFSVTGFSGFFAHSNIDETALPVSLISFTAQRVEKNAFLQWTTAAETNASHFEIERSTDGKSYSGIGSVQALGSQDAGYRYSFTDTQFSDLATVAYYRLRSVDMDGSYALSRAERVLPENNTVLTYVYPNPVKAGTYVPVKFSSNVHQVQVLDLQGRQLSVQVNRNNGPFVLDPLSQGMYLIRFDAGKGSETRKLVVE</sequence>